<organism evidence="2 3">
    <name type="scientific">Sparassis crispa</name>
    <dbReference type="NCBI Taxonomy" id="139825"/>
    <lineage>
        <taxon>Eukaryota</taxon>
        <taxon>Fungi</taxon>
        <taxon>Dikarya</taxon>
        <taxon>Basidiomycota</taxon>
        <taxon>Agaricomycotina</taxon>
        <taxon>Agaricomycetes</taxon>
        <taxon>Polyporales</taxon>
        <taxon>Sparassidaceae</taxon>
        <taxon>Sparassis</taxon>
    </lineage>
</organism>
<dbReference type="GeneID" id="38780013"/>
<evidence type="ECO:0000256" key="1">
    <source>
        <dbReference type="SAM" id="MobiDB-lite"/>
    </source>
</evidence>
<dbReference type="Proteomes" id="UP000287166">
    <property type="component" value="Unassembled WGS sequence"/>
</dbReference>
<protein>
    <submittedName>
        <fullName evidence="2">Uncharacterized protein</fullName>
    </submittedName>
</protein>
<feature type="compositionally biased region" description="Low complexity" evidence="1">
    <location>
        <begin position="102"/>
        <end position="114"/>
    </location>
</feature>
<accession>A0A401GLP0</accession>
<proteinExistence type="predicted"/>
<evidence type="ECO:0000313" key="3">
    <source>
        <dbReference type="Proteomes" id="UP000287166"/>
    </source>
</evidence>
<feature type="region of interest" description="Disordered" evidence="1">
    <location>
        <begin position="184"/>
        <end position="207"/>
    </location>
</feature>
<feature type="compositionally biased region" description="Polar residues" evidence="1">
    <location>
        <begin position="184"/>
        <end position="193"/>
    </location>
</feature>
<dbReference type="STRING" id="139825.A0A401GLP0"/>
<dbReference type="EMBL" id="BFAD01000005">
    <property type="protein sequence ID" value="GBE83096.1"/>
    <property type="molecule type" value="Genomic_DNA"/>
</dbReference>
<feature type="region of interest" description="Disordered" evidence="1">
    <location>
        <begin position="89"/>
        <end position="123"/>
    </location>
</feature>
<dbReference type="OrthoDB" id="3647690at2759"/>
<dbReference type="AlphaFoldDB" id="A0A401GLP0"/>
<evidence type="ECO:0000313" key="2">
    <source>
        <dbReference type="EMBL" id="GBE83096.1"/>
    </source>
</evidence>
<dbReference type="RefSeq" id="XP_027614009.1">
    <property type="nucleotide sequence ID" value="XM_027758208.1"/>
</dbReference>
<comment type="caution">
    <text evidence="2">The sequence shown here is derived from an EMBL/GenBank/DDBJ whole genome shotgun (WGS) entry which is preliminary data.</text>
</comment>
<reference evidence="2 3" key="1">
    <citation type="journal article" date="2018" name="Sci. Rep.">
        <title>Genome sequence of the cauliflower mushroom Sparassis crispa (Hanabiratake) and its association with beneficial usage.</title>
        <authorList>
            <person name="Kiyama R."/>
            <person name="Furutani Y."/>
            <person name="Kawaguchi K."/>
            <person name="Nakanishi T."/>
        </authorList>
    </citation>
    <scope>NUCLEOTIDE SEQUENCE [LARGE SCALE GENOMIC DNA]</scope>
</reference>
<keyword evidence="3" id="KW-1185">Reference proteome</keyword>
<dbReference type="InParanoid" id="A0A401GLP0"/>
<name>A0A401GLP0_9APHY</name>
<gene>
    <name evidence="2" type="ORF">SCP_0501420</name>
</gene>
<sequence length="514" mass="56746">MWCDRDPYACGVLAATSRSAPSAISPAVQYLSDPHTGARSQVLVGERVTYVHIFLSLNGHLAVVRWSSSFWQLRRERHGVSRRDMHAALAARSGSPTRSWKTRLPPSARSSPRSRPSRLPPLFPARFPTRFSVSLAKQGHPPARRDAQVRPEGLTAGESILQNKKEQCRAKIPGLRRIHACGQGQSLKATSTRPPAVEPRPRGNNDGAAGEGVLLALQGMDMAPFDSGPRRARMPREADTIFEEGFLVQPPGIDPETGERWKPRWVAKRDCGSDALSWWEANKAGLREFEVARPEVKKKEEEYDYLGEAIIPIAAFAAGSPWLAAKPEVKEVVDVSGTRPESMLDIDSFAVADPGPVRSRSPRPFVLDEGWLLSDGICSARGMYVRIGNSWADRSTPGFWRGRLEGARGAVLAVYRSHATTRVSMLSPREPSETFLVIPLKYLWPVSPDEAGQRIMVMSEGGRLGRHGARFVRPGSSPKTATIDLPRLRSEICMRLLDMFLIQSGLCEESPVQL</sequence>